<keyword evidence="2" id="KW-0812">Transmembrane</keyword>
<name>A0A5Q3QBA6_9PSEU</name>
<dbReference type="RefSeq" id="WP_154075358.1">
    <property type="nucleotide sequence ID" value="NZ_CP045929.1"/>
</dbReference>
<keyword evidence="2" id="KW-0472">Membrane</keyword>
<dbReference type="Proteomes" id="UP000371041">
    <property type="component" value="Chromosome"/>
</dbReference>
<keyword evidence="2" id="KW-1133">Transmembrane helix</keyword>
<organism evidence="3 4">
    <name type="scientific">Allosaccharopolyspora coralli</name>
    <dbReference type="NCBI Taxonomy" id="2665642"/>
    <lineage>
        <taxon>Bacteria</taxon>
        <taxon>Bacillati</taxon>
        <taxon>Actinomycetota</taxon>
        <taxon>Actinomycetes</taxon>
        <taxon>Pseudonocardiales</taxon>
        <taxon>Pseudonocardiaceae</taxon>
        <taxon>Allosaccharopolyspora</taxon>
    </lineage>
</organism>
<accession>A0A5Q3QBA6</accession>
<evidence type="ECO:0000313" key="3">
    <source>
        <dbReference type="EMBL" id="QGK68755.1"/>
    </source>
</evidence>
<dbReference type="KEGG" id="sace:GIY23_03605"/>
<gene>
    <name evidence="3" type="ORF">GIY23_03605</name>
</gene>
<evidence type="ECO:0000256" key="2">
    <source>
        <dbReference type="SAM" id="Phobius"/>
    </source>
</evidence>
<feature type="compositionally biased region" description="Pro residues" evidence="1">
    <location>
        <begin position="1"/>
        <end position="12"/>
    </location>
</feature>
<evidence type="ECO:0000313" key="4">
    <source>
        <dbReference type="Proteomes" id="UP000371041"/>
    </source>
</evidence>
<dbReference type="EMBL" id="CP045929">
    <property type="protein sequence ID" value="QGK68755.1"/>
    <property type="molecule type" value="Genomic_DNA"/>
</dbReference>
<feature type="transmembrane region" description="Helical" evidence="2">
    <location>
        <begin position="73"/>
        <end position="95"/>
    </location>
</feature>
<feature type="transmembrane region" description="Helical" evidence="2">
    <location>
        <begin position="32"/>
        <end position="61"/>
    </location>
</feature>
<dbReference type="AlphaFoldDB" id="A0A5Q3QBA6"/>
<sequence>MMPNYPPAPDNEPTPNSTTDDSGTVSLAFGCAAAFFAFVPFIGVVAWLLGICGLVFGVSAYRKLGRGEPDNRVAAGFGVGLSSFALLVCVGWVVATLVSLSS</sequence>
<keyword evidence="4" id="KW-1185">Reference proteome</keyword>
<proteinExistence type="predicted"/>
<protein>
    <recommendedName>
        <fullName evidence="5">DUF4190 domain-containing protein</fullName>
    </recommendedName>
</protein>
<evidence type="ECO:0008006" key="5">
    <source>
        <dbReference type="Google" id="ProtNLM"/>
    </source>
</evidence>
<feature type="region of interest" description="Disordered" evidence="1">
    <location>
        <begin position="1"/>
        <end position="21"/>
    </location>
</feature>
<evidence type="ECO:0000256" key="1">
    <source>
        <dbReference type="SAM" id="MobiDB-lite"/>
    </source>
</evidence>
<reference evidence="4" key="1">
    <citation type="submission" date="2019-11" db="EMBL/GenBank/DDBJ databases">
        <title>The complete genome sequence of Saccharopolyspora sp. E2A.</title>
        <authorList>
            <person name="Zhang G."/>
        </authorList>
    </citation>
    <scope>NUCLEOTIDE SEQUENCE [LARGE SCALE GENOMIC DNA]</scope>
    <source>
        <strain evidence="4">E2A</strain>
    </source>
</reference>